<evidence type="ECO:0000256" key="4">
    <source>
        <dbReference type="SAM" id="MobiDB-lite"/>
    </source>
</evidence>
<evidence type="ECO:0000256" key="2">
    <source>
        <dbReference type="ARBA" id="ARBA00023242"/>
    </source>
</evidence>
<protein>
    <recommendedName>
        <fullName evidence="6">H15 domain-containing protein</fullName>
    </recommendedName>
</protein>
<evidence type="ECO:0000259" key="6">
    <source>
        <dbReference type="PROSITE" id="PS51504"/>
    </source>
</evidence>
<keyword evidence="2 3" id="KW-0539">Nucleus</keyword>
<keyword evidence="5" id="KW-0472">Membrane</keyword>
<proteinExistence type="inferred from homology"/>
<dbReference type="PANTHER" id="PTHR45757">
    <property type="entry name" value="PROTEIN CBG23364-RELATED"/>
    <property type="match status" value="1"/>
</dbReference>
<dbReference type="GO" id="GO:0003677">
    <property type="term" value="F:DNA binding"/>
    <property type="evidence" value="ECO:0007669"/>
    <property type="project" value="UniProtKB-KW"/>
</dbReference>
<dbReference type="EMBL" id="JAUCMV010000004">
    <property type="protein sequence ID" value="KAK0403689.1"/>
    <property type="molecule type" value="Genomic_DNA"/>
</dbReference>
<comment type="subcellular location">
    <subcellularLocation>
        <location evidence="3">Nucleus</location>
    </subcellularLocation>
</comment>
<dbReference type="PROSITE" id="PS51504">
    <property type="entry name" value="H15"/>
    <property type="match status" value="1"/>
</dbReference>
<dbReference type="InterPro" id="IPR005819">
    <property type="entry name" value="H1/H5"/>
</dbReference>
<evidence type="ECO:0000313" key="7">
    <source>
        <dbReference type="EMBL" id="KAK0403689.1"/>
    </source>
</evidence>
<dbReference type="PANTHER" id="PTHR45757:SF23">
    <property type="entry name" value="MAJOR FACILITATOR SUPERFAMILY (MFS) PROFILE DOMAIN-CONTAINING PROTEIN"/>
    <property type="match status" value="1"/>
</dbReference>
<dbReference type="InterPro" id="IPR036390">
    <property type="entry name" value="WH_DNA-bd_sf"/>
</dbReference>
<dbReference type="GO" id="GO:0016020">
    <property type="term" value="C:membrane"/>
    <property type="evidence" value="ECO:0007669"/>
    <property type="project" value="TreeGrafter"/>
</dbReference>
<dbReference type="Gene3D" id="1.10.10.10">
    <property type="entry name" value="Winged helix-like DNA-binding domain superfamily/Winged helix DNA-binding domain"/>
    <property type="match status" value="1"/>
</dbReference>
<dbReference type="GO" id="GO:0006334">
    <property type="term" value="P:nucleosome assembly"/>
    <property type="evidence" value="ECO:0007669"/>
    <property type="project" value="InterPro"/>
</dbReference>
<gene>
    <name evidence="7" type="ORF">QR680_017069</name>
</gene>
<dbReference type="GO" id="GO:0005634">
    <property type="term" value="C:nucleus"/>
    <property type="evidence" value="ECO:0007669"/>
    <property type="project" value="UniProtKB-SubCell"/>
</dbReference>
<feature type="region of interest" description="Disordered" evidence="4">
    <location>
        <begin position="98"/>
        <end position="210"/>
    </location>
</feature>
<dbReference type="GO" id="GO:0000786">
    <property type="term" value="C:nucleosome"/>
    <property type="evidence" value="ECO:0007669"/>
    <property type="project" value="InterPro"/>
</dbReference>
<dbReference type="AlphaFoldDB" id="A0AA39HFD9"/>
<evidence type="ECO:0000256" key="3">
    <source>
        <dbReference type="RuleBase" id="RU003894"/>
    </source>
</evidence>
<keyword evidence="5" id="KW-1133">Transmembrane helix</keyword>
<feature type="transmembrane region" description="Helical" evidence="5">
    <location>
        <begin position="242"/>
        <end position="259"/>
    </location>
</feature>
<keyword evidence="3" id="KW-0158">Chromosome</keyword>
<evidence type="ECO:0000256" key="1">
    <source>
        <dbReference type="ARBA" id="ARBA00023125"/>
    </source>
</evidence>
<dbReference type="InterPro" id="IPR036388">
    <property type="entry name" value="WH-like_DNA-bd_sf"/>
</dbReference>
<feature type="domain" description="H15" evidence="6">
    <location>
        <begin position="18"/>
        <end position="91"/>
    </location>
</feature>
<dbReference type="GO" id="GO:0030527">
    <property type="term" value="F:structural constituent of chromatin"/>
    <property type="evidence" value="ECO:0007669"/>
    <property type="project" value="InterPro"/>
</dbReference>
<name>A0AA39HFD9_9BILA</name>
<comment type="similarity">
    <text evidence="3">Belongs to the histone H1/H5 family.</text>
</comment>
<dbReference type="CDD" id="cd00073">
    <property type="entry name" value="H15"/>
    <property type="match status" value="1"/>
</dbReference>
<sequence length="309" mass="33528">MVKKKETAVNLAKKEAPTHPPFQSMIKEAIEALHDKKGSTKAAIRKYIVTNFTVNEKMATVHLRQALKRCSDSGFLKKNGMGSAGRFLLVKPAKAASVTPKKTKAAEPQKRKVLLGKKKVSIGKKSKTSAQKSPKANKTEAVPKEKSAGTKKTTAAPKDGASTSKKAAPKDSASTSKKAAPKEDASTSKKAASKDDGSSSKKAAPKKAKSVKAHQSGAFFKSSQLVAKHHNLFIMGNNLNKLFKCLATLLAPVIVNIFVREDTFDEWWWVWMLHGVLLYVANVYFCIFGKGEPGEWTKVKPRPNQVAAA</sequence>
<dbReference type="SMART" id="SM00526">
    <property type="entry name" value="H15"/>
    <property type="match status" value="1"/>
</dbReference>
<dbReference type="SUPFAM" id="SSF46785">
    <property type="entry name" value="Winged helix' DNA-binding domain"/>
    <property type="match status" value="1"/>
</dbReference>
<keyword evidence="5" id="KW-0812">Transmembrane</keyword>
<feature type="compositionally biased region" description="Basic and acidic residues" evidence="4">
    <location>
        <begin position="137"/>
        <end position="148"/>
    </location>
</feature>
<evidence type="ECO:0000256" key="5">
    <source>
        <dbReference type="SAM" id="Phobius"/>
    </source>
</evidence>
<keyword evidence="8" id="KW-1185">Reference proteome</keyword>
<feature type="transmembrane region" description="Helical" evidence="5">
    <location>
        <begin position="271"/>
        <end position="288"/>
    </location>
</feature>
<dbReference type="PRINTS" id="PR00624">
    <property type="entry name" value="HISTONEH5"/>
</dbReference>
<feature type="compositionally biased region" description="Basic residues" evidence="4">
    <location>
        <begin position="111"/>
        <end position="127"/>
    </location>
</feature>
<organism evidence="7 8">
    <name type="scientific">Steinernema hermaphroditum</name>
    <dbReference type="NCBI Taxonomy" id="289476"/>
    <lineage>
        <taxon>Eukaryota</taxon>
        <taxon>Metazoa</taxon>
        <taxon>Ecdysozoa</taxon>
        <taxon>Nematoda</taxon>
        <taxon>Chromadorea</taxon>
        <taxon>Rhabditida</taxon>
        <taxon>Tylenchina</taxon>
        <taxon>Panagrolaimomorpha</taxon>
        <taxon>Strongyloidoidea</taxon>
        <taxon>Steinernematidae</taxon>
        <taxon>Steinernema</taxon>
    </lineage>
</organism>
<accession>A0AA39HFD9</accession>
<comment type="caution">
    <text evidence="7">The sequence shown here is derived from an EMBL/GenBank/DDBJ whole genome shotgun (WGS) entry which is preliminary data.</text>
</comment>
<reference evidence="7" key="1">
    <citation type="submission" date="2023-06" db="EMBL/GenBank/DDBJ databases">
        <title>Genomic analysis of the entomopathogenic nematode Steinernema hermaphroditum.</title>
        <authorList>
            <person name="Schwarz E.M."/>
            <person name="Heppert J.K."/>
            <person name="Baniya A."/>
            <person name="Schwartz H.T."/>
            <person name="Tan C.-H."/>
            <person name="Antoshechkin I."/>
            <person name="Sternberg P.W."/>
            <person name="Goodrich-Blair H."/>
            <person name="Dillman A.R."/>
        </authorList>
    </citation>
    <scope>NUCLEOTIDE SEQUENCE</scope>
    <source>
        <strain evidence="7">PS9179</strain>
        <tissue evidence="7">Whole animal</tissue>
    </source>
</reference>
<evidence type="ECO:0000313" key="8">
    <source>
        <dbReference type="Proteomes" id="UP001175271"/>
    </source>
</evidence>
<dbReference type="Pfam" id="PF00538">
    <property type="entry name" value="Linker_histone"/>
    <property type="match status" value="1"/>
</dbReference>
<dbReference type="Proteomes" id="UP001175271">
    <property type="component" value="Unassembled WGS sequence"/>
</dbReference>
<keyword evidence="1 3" id="KW-0238">DNA-binding</keyword>
<dbReference type="InterPro" id="IPR005818">
    <property type="entry name" value="Histone_H1/H5_H15"/>
</dbReference>
<feature type="compositionally biased region" description="Basic and acidic residues" evidence="4">
    <location>
        <begin position="180"/>
        <end position="199"/>
    </location>
</feature>